<dbReference type="KEGG" id="plei:Q9312_13685"/>
<dbReference type="AlphaFoldDB" id="A0AA51RRG2"/>
<protein>
    <submittedName>
        <fullName evidence="1">Antibiotic biosynthesis monooxygenase</fullName>
        <ecNumber evidence="1">1.14.-.-</ecNumber>
    </submittedName>
</protein>
<sequence>MYVVIFKAKTKSLDQDYFSTAARMRQLALDKYQCIEFTSAEQDGFEIALSYWHSLEDIQRWKSNAEHLAAQVIGKKNWYSSYQVEVVEVLRRYEFEQ</sequence>
<keyword evidence="2" id="KW-1185">Reference proteome</keyword>
<gene>
    <name evidence="1" type="ORF">Q9312_13685</name>
</gene>
<organism evidence="1 2">
    <name type="scientific">Pleionea litopenaei</name>
    <dbReference type="NCBI Taxonomy" id="3070815"/>
    <lineage>
        <taxon>Bacteria</taxon>
        <taxon>Pseudomonadati</taxon>
        <taxon>Pseudomonadota</taxon>
        <taxon>Gammaproteobacteria</taxon>
        <taxon>Oceanospirillales</taxon>
        <taxon>Pleioneaceae</taxon>
        <taxon>Pleionea</taxon>
    </lineage>
</organism>
<keyword evidence="1" id="KW-0560">Oxidoreductase</keyword>
<reference evidence="1 2" key="1">
    <citation type="submission" date="2023-08" db="EMBL/GenBank/DDBJ databases">
        <title>Pleionea litopenaei sp. nov., isolated from stomach of juvenile Litopenaeus vannamei.</title>
        <authorList>
            <person name="Rho A.M."/>
            <person name="Hwang C.Y."/>
        </authorList>
    </citation>
    <scope>NUCLEOTIDE SEQUENCE [LARGE SCALE GENOMIC DNA]</scope>
    <source>
        <strain evidence="1 2">HL-JVS1</strain>
    </source>
</reference>
<dbReference type="EMBL" id="CP133548">
    <property type="protein sequence ID" value="WMS86271.1"/>
    <property type="molecule type" value="Genomic_DNA"/>
</dbReference>
<keyword evidence="1" id="KW-0503">Monooxygenase</keyword>
<evidence type="ECO:0000313" key="2">
    <source>
        <dbReference type="Proteomes" id="UP001239782"/>
    </source>
</evidence>
<name>A0AA51RRG2_9GAMM</name>
<dbReference type="PANTHER" id="PTHR37811">
    <property type="entry name" value="BLL5343 PROTEIN"/>
    <property type="match status" value="1"/>
</dbReference>
<dbReference type="Gene3D" id="3.30.70.100">
    <property type="match status" value="1"/>
</dbReference>
<dbReference type="InterPro" id="IPR052936">
    <property type="entry name" value="Jasmonate_Hydroxylase-like"/>
</dbReference>
<dbReference type="Proteomes" id="UP001239782">
    <property type="component" value="Chromosome"/>
</dbReference>
<dbReference type="GO" id="GO:0004497">
    <property type="term" value="F:monooxygenase activity"/>
    <property type="evidence" value="ECO:0007669"/>
    <property type="project" value="UniProtKB-KW"/>
</dbReference>
<dbReference type="EC" id="1.14.-.-" evidence="1"/>
<accession>A0AA51RRG2</accession>
<dbReference type="SUPFAM" id="SSF54909">
    <property type="entry name" value="Dimeric alpha+beta barrel"/>
    <property type="match status" value="1"/>
</dbReference>
<proteinExistence type="predicted"/>
<dbReference type="RefSeq" id="WP_309201423.1">
    <property type="nucleotide sequence ID" value="NZ_CP133548.1"/>
</dbReference>
<evidence type="ECO:0000313" key="1">
    <source>
        <dbReference type="EMBL" id="WMS86271.1"/>
    </source>
</evidence>
<dbReference type="InterPro" id="IPR011008">
    <property type="entry name" value="Dimeric_a/b-barrel"/>
</dbReference>
<dbReference type="PANTHER" id="PTHR37811:SF2">
    <property type="entry name" value="ABM DOMAIN-CONTAINING PROTEIN"/>
    <property type="match status" value="1"/>
</dbReference>